<reference evidence="5" key="1">
    <citation type="submission" date="2023-06" db="EMBL/GenBank/DDBJ databases">
        <title>Identification and characterization of horizontal gene transfer across gut microbiota members of farm animals based on homology search.</title>
        <authorList>
            <person name="Zeman M."/>
            <person name="Kubasova T."/>
            <person name="Jahodarova E."/>
            <person name="Nykrynova M."/>
            <person name="Rychlik I."/>
        </authorList>
    </citation>
    <scope>NUCLEOTIDE SEQUENCE [LARGE SCALE GENOMIC DNA]</scope>
    <source>
        <strain evidence="5">ET341</strain>
    </source>
</reference>
<evidence type="ECO:0000313" key="5">
    <source>
        <dbReference type="Proteomes" id="UP001529275"/>
    </source>
</evidence>
<dbReference type="RefSeq" id="WP_289528158.1">
    <property type="nucleotide sequence ID" value="NZ_JAUDCK010000049.1"/>
</dbReference>
<evidence type="ECO:0000313" key="4">
    <source>
        <dbReference type="EMBL" id="MDM8196707.1"/>
    </source>
</evidence>
<dbReference type="Proteomes" id="UP001529275">
    <property type="component" value="Unassembled WGS sequence"/>
</dbReference>
<sequence>MKICMLGHKRIPSREGGIEIVVEELSTRMAQKGHKVTCYNRRGHHVSGKKFDTELLKNYKNVELKSVCTIEKKGLAAMSSSMFATFKAAFGNYDIVHFHAEGTCAMLWLTKLFGKKCIVTIHGIDWQREKWRGSFASKYIKFGEKIAAKYADEIIVLSKSIQNYFKETYNRETKFIPNGVNRPEIKLPNLIKKKFSLNKNNYILFLGRIVPEKGLRYLIDAYQNVETNKKLVIAGGSSDTDDFVKELQQKSLKDKRILFTGFVDGDLLEELYSNAYIYVLPSDLEGMPLSLLEAMSYGNCCLVSDIPECKDVVQDVGETFEKSNINDLAQKIQYLLNNPKIVEKYKKNVQLYVLDHYNWDDITDRTLDLYEMIIRE</sequence>
<dbReference type="CDD" id="cd03801">
    <property type="entry name" value="GT4_PimA-like"/>
    <property type="match status" value="1"/>
</dbReference>
<keyword evidence="5" id="KW-1185">Reference proteome</keyword>
<dbReference type="InterPro" id="IPR028098">
    <property type="entry name" value="Glyco_trans_4-like_N"/>
</dbReference>
<dbReference type="EMBL" id="JAUDCK010000049">
    <property type="protein sequence ID" value="MDM8196707.1"/>
    <property type="molecule type" value="Genomic_DNA"/>
</dbReference>
<dbReference type="Pfam" id="PF13439">
    <property type="entry name" value="Glyco_transf_4"/>
    <property type="match status" value="1"/>
</dbReference>
<accession>A0ABT7UMG6</accession>
<feature type="domain" description="Glycosyl transferase family 1" evidence="2">
    <location>
        <begin position="192"/>
        <end position="349"/>
    </location>
</feature>
<comment type="caution">
    <text evidence="4">The sequence shown here is derived from an EMBL/GenBank/DDBJ whole genome shotgun (WGS) entry which is preliminary data.</text>
</comment>
<protein>
    <submittedName>
        <fullName evidence="4">Glycosyltransferase family 4 protein</fullName>
        <ecNumber evidence="4">2.4.-.-</ecNumber>
    </submittedName>
</protein>
<feature type="domain" description="Glycosyltransferase subfamily 4-like N-terminal" evidence="3">
    <location>
        <begin position="16"/>
        <end position="181"/>
    </location>
</feature>
<keyword evidence="4" id="KW-0328">Glycosyltransferase</keyword>
<dbReference type="GO" id="GO:0016757">
    <property type="term" value="F:glycosyltransferase activity"/>
    <property type="evidence" value="ECO:0007669"/>
    <property type="project" value="UniProtKB-KW"/>
</dbReference>
<dbReference type="Pfam" id="PF00534">
    <property type="entry name" value="Glycos_transf_1"/>
    <property type="match status" value="1"/>
</dbReference>
<dbReference type="SUPFAM" id="SSF53756">
    <property type="entry name" value="UDP-Glycosyltransferase/glycogen phosphorylase"/>
    <property type="match status" value="1"/>
</dbReference>
<organism evidence="4 5">
    <name type="scientific">Massilimicrobiota timonensis</name>
    <dbReference type="NCBI Taxonomy" id="1776392"/>
    <lineage>
        <taxon>Bacteria</taxon>
        <taxon>Bacillati</taxon>
        <taxon>Bacillota</taxon>
        <taxon>Erysipelotrichia</taxon>
        <taxon>Erysipelotrichales</taxon>
        <taxon>Erysipelotrichaceae</taxon>
        <taxon>Massilimicrobiota</taxon>
    </lineage>
</organism>
<dbReference type="Gene3D" id="3.40.50.2000">
    <property type="entry name" value="Glycogen Phosphorylase B"/>
    <property type="match status" value="2"/>
</dbReference>
<gene>
    <name evidence="4" type="ORF">QUV98_10300</name>
</gene>
<dbReference type="PANTHER" id="PTHR46401:SF2">
    <property type="entry name" value="GLYCOSYLTRANSFERASE WBBK-RELATED"/>
    <property type="match status" value="1"/>
</dbReference>
<name>A0ABT7UMG6_9FIRM</name>
<evidence type="ECO:0000256" key="1">
    <source>
        <dbReference type="ARBA" id="ARBA00022679"/>
    </source>
</evidence>
<dbReference type="PANTHER" id="PTHR46401">
    <property type="entry name" value="GLYCOSYLTRANSFERASE WBBK-RELATED"/>
    <property type="match status" value="1"/>
</dbReference>
<keyword evidence="1 4" id="KW-0808">Transferase</keyword>
<evidence type="ECO:0000259" key="3">
    <source>
        <dbReference type="Pfam" id="PF13439"/>
    </source>
</evidence>
<proteinExistence type="predicted"/>
<evidence type="ECO:0000259" key="2">
    <source>
        <dbReference type="Pfam" id="PF00534"/>
    </source>
</evidence>
<dbReference type="EC" id="2.4.-.-" evidence="4"/>
<dbReference type="InterPro" id="IPR001296">
    <property type="entry name" value="Glyco_trans_1"/>
</dbReference>